<dbReference type="PANTHER" id="PTHR11991">
    <property type="entry name" value="TRANSLATIONALLY CONTROLLED TUMOR PROTEIN-RELATED"/>
    <property type="match status" value="1"/>
</dbReference>
<keyword evidence="5" id="KW-1185">Reference proteome</keyword>
<dbReference type="GO" id="GO:0005509">
    <property type="term" value="F:calcium ion binding"/>
    <property type="evidence" value="ECO:0007669"/>
    <property type="project" value="TreeGrafter"/>
</dbReference>
<accession>A0A6A6W1L0</accession>
<dbReference type="SUPFAM" id="SSF51316">
    <property type="entry name" value="Mss4-like"/>
    <property type="match status" value="1"/>
</dbReference>
<dbReference type="InterPro" id="IPR018105">
    <property type="entry name" value="Translational_control_tumour_p"/>
</dbReference>
<dbReference type="InterPro" id="IPR011057">
    <property type="entry name" value="Mss4-like_sf"/>
</dbReference>
<feature type="domain" description="TCTP" evidence="3">
    <location>
        <begin position="1"/>
        <end position="171"/>
    </location>
</feature>
<evidence type="ECO:0000259" key="3">
    <source>
        <dbReference type="PROSITE" id="PS51797"/>
    </source>
</evidence>
<protein>
    <recommendedName>
        <fullName evidence="1">Translationally-controlled tumor protein homolog</fullName>
    </recommendedName>
</protein>
<dbReference type="OrthoDB" id="10248936at2759"/>
<evidence type="ECO:0000313" key="5">
    <source>
        <dbReference type="Proteomes" id="UP000799437"/>
    </source>
</evidence>
<comment type="similarity">
    <text evidence="2">Belongs to the TCTP family.</text>
</comment>
<dbReference type="InterPro" id="IPR018103">
    <property type="entry name" value="Translation_control_tumour_CS"/>
</dbReference>
<dbReference type="PROSITE" id="PS51797">
    <property type="entry name" value="TCTP_3"/>
    <property type="match status" value="1"/>
</dbReference>
<dbReference type="PANTHER" id="PTHR11991:SF0">
    <property type="entry name" value="TRANSLATIONALLY-CONTROLLED TUMOR PROTEIN"/>
    <property type="match status" value="1"/>
</dbReference>
<name>A0A6A6W1L0_9PEZI</name>
<dbReference type="InterPro" id="IPR011323">
    <property type="entry name" value="Mss4/transl-control_tumour"/>
</dbReference>
<dbReference type="GeneID" id="54483847"/>
<dbReference type="Pfam" id="PF00838">
    <property type="entry name" value="TCTP"/>
    <property type="match status" value="1"/>
</dbReference>
<evidence type="ECO:0000256" key="2">
    <source>
        <dbReference type="PROSITE-ProRule" id="PRU01133"/>
    </source>
</evidence>
<reference evidence="4" key="1">
    <citation type="journal article" date="2020" name="Stud. Mycol.">
        <title>101 Dothideomycetes genomes: a test case for predicting lifestyles and emergence of pathogens.</title>
        <authorList>
            <person name="Haridas S."/>
            <person name="Albert R."/>
            <person name="Binder M."/>
            <person name="Bloem J."/>
            <person name="Labutti K."/>
            <person name="Salamov A."/>
            <person name="Andreopoulos B."/>
            <person name="Baker S."/>
            <person name="Barry K."/>
            <person name="Bills G."/>
            <person name="Bluhm B."/>
            <person name="Cannon C."/>
            <person name="Castanera R."/>
            <person name="Culley D."/>
            <person name="Daum C."/>
            <person name="Ezra D."/>
            <person name="Gonzalez J."/>
            <person name="Henrissat B."/>
            <person name="Kuo A."/>
            <person name="Liang C."/>
            <person name="Lipzen A."/>
            <person name="Lutzoni F."/>
            <person name="Magnuson J."/>
            <person name="Mondo S."/>
            <person name="Nolan M."/>
            <person name="Ohm R."/>
            <person name="Pangilinan J."/>
            <person name="Park H.-J."/>
            <person name="Ramirez L."/>
            <person name="Alfaro M."/>
            <person name="Sun H."/>
            <person name="Tritt A."/>
            <person name="Yoshinaga Y."/>
            <person name="Zwiers L.-H."/>
            <person name="Turgeon B."/>
            <person name="Goodwin S."/>
            <person name="Spatafora J."/>
            <person name="Crous P."/>
            <person name="Grigoriev I."/>
        </authorList>
    </citation>
    <scope>NUCLEOTIDE SEQUENCE</scope>
    <source>
        <strain evidence="4">CBS 121739</strain>
    </source>
</reference>
<dbReference type="PROSITE" id="PS01003">
    <property type="entry name" value="TCTP_2"/>
    <property type="match status" value="1"/>
</dbReference>
<dbReference type="FunFam" id="2.170.150.10:FF:000002">
    <property type="entry name" value="Translationally-controlled tumor protein homolog"/>
    <property type="match status" value="1"/>
</dbReference>
<dbReference type="PRINTS" id="PR01653">
    <property type="entry name" value="TCTPROTEIN"/>
</dbReference>
<dbReference type="AlphaFoldDB" id="A0A6A6W1L0"/>
<gene>
    <name evidence="4" type="ORF">EJ05DRAFT_466013</name>
</gene>
<dbReference type="PROSITE" id="PS01002">
    <property type="entry name" value="TCTP_1"/>
    <property type="match status" value="1"/>
</dbReference>
<sequence length="171" mass="19026">MLIYKDIITGDEIISDSYDLKEIDGVIYEADCKQITLGAVDVDIGANASAEGGDDEGVEDNAQTVIDVIHSFRLTEVPYGKASEYLSDLKKFMKKVKEALTEKGTPESEIKAFEQGAAKFAGQVKKNFKDWQFFMGESMNPEGLIVLLNYREDGVTPYVVVWKHGLTEMKV</sequence>
<evidence type="ECO:0000313" key="4">
    <source>
        <dbReference type="EMBL" id="KAF2756808.1"/>
    </source>
</evidence>
<dbReference type="Gene3D" id="2.170.150.10">
    <property type="entry name" value="Metal Binding Protein, Guanine Nucleotide Exchange Factor, Chain A"/>
    <property type="match status" value="1"/>
</dbReference>
<evidence type="ECO:0000256" key="1">
    <source>
        <dbReference type="ARBA" id="ARBA00014759"/>
    </source>
</evidence>
<organism evidence="4 5">
    <name type="scientific">Pseudovirgaria hyperparasitica</name>
    <dbReference type="NCBI Taxonomy" id="470096"/>
    <lineage>
        <taxon>Eukaryota</taxon>
        <taxon>Fungi</taxon>
        <taxon>Dikarya</taxon>
        <taxon>Ascomycota</taxon>
        <taxon>Pezizomycotina</taxon>
        <taxon>Dothideomycetes</taxon>
        <taxon>Dothideomycetes incertae sedis</taxon>
        <taxon>Acrospermales</taxon>
        <taxon>Acrospermaceae</taxon>
        <taxon>Pseudovirgaria</taxon>
    </lineage>
</organism>
<dbReference type="Proteomes" id="UP000799437">
    <property type="component" value="Unassembled WGS sequence"/>
</dbReference>
<dbReference type="RefSeq" id="XP_033599259.1">
    <property type="nucleotide sequence ID" value="XM_033742793.1"/>
</dbReference>
<dbReference type="InterPro" id="IPR034737">
    <property type="entry name" value="TCTP"/>
</dbReference>
<dbReference type="GO" id="GO:0005737">
    <property type="term" value="C:cytoplasm"/>
    <property type="evidence" value="ECO:0007669"/>
    <property type="project" value="TreeGrafter"/>
</dbReference>
<dbReference type="EMBL" id="ML996574">
    <property type="protein sequence ID" value="KAF2756808.1"/>
    <property type="molecule type" value="Genomic_DNA"/>
</dbReference>
<proteinExistence type="inferred from homology"/>